<keyword evidence="5" id="KW-0560">Oxidoreductase</keyword>
<dbReference type="Gene3D" id="3.40.50.11270">
    <property type="match status" value="1"/>
</dbReference>
<feature type="binding site" evidence="5">
    <location>
        <position position="214"/>
    </location>
    <ligand>
        <name>isopentenyl diphosphate</name>
        <dbReference type="ChEBI" id="CHEBI:128769"/>
    </ligand>
</feature>
<evidence type="ECO:0000256" key="2">
    <source>
        <dbReference type="ARBA" id="ARBA00022723"/>
    </source>
</evidence>
<feature type="binding site" evidence="5">
    <location>
        <position position="39"/>
    </location>
    <ligand>
        <name>(2E)-4-hydroxy-3-methylbut-2-enyl diphosphate</name>
        <dbReference type="ChEBI" id="CHEBI:128753"/>
    </ligand>
</feature>
<dbReference type="GO" id="GO:0016114">
    <property type="term" value="P:terpenoid biosynthetic process"/>
    <property type="evidence" value="ECO:0007669"/>
    <property type="project" value="UniProtKB-UniRule"/>
</dbReference>
<feature type="binding site" evidence="5">
    <location>
        <position position="71"/>
    </location>
    <ligand>
        <name>dimethylallyl diphosphate</name>
        <dbReference type="ChEBI" id="CHEBI:57623"/>
    </ligand>
</feature>
<comment type="catalytic activity">
    <reaction evidence="5">
        <text>isopentenyl diphosphate + 2 oxidized [2Fe-2S]-[ferredoxin] + H2O = (2E)-4-hydroxy-3-methylbut-2-enyl diphosphate + 2 reduced [2Fe-2S]-[ferredoxin] + 2 H(+)</text>
        <dbReference type="Rhea" id="RHEA:24488"/>
        <dbReference type="Rhea" id="RHEA-COMP:10000"/>
        <dbReference type="Rhea" id="RHEA-COMP:10001"/>
        <dbReference type="ChEBI" id="CHEBI:15377"/>
        <dbReference type="ChEBI" id="CHEBI:15378"/>
        <dbReference type="ChEBI" id="CHEBI:33737"/>
        <dbReference type="ChEBI" id="CHEBI:33738"/>
        <dbReference type="ChEBI" id="CHEBI:128753"/>
        <dbReference type="ChEBI" id="CHEBI:128769"/>
        <dbReference type="EC" id="1.17.7.4"/>
    </reaction>
</comment>
<comment type="cofactor">
    <cofactor evidence="5">
        <name>[4Fe-4S] cluster</name>
        <dbReference type="ChEBI" id="CHEBI:49883"/>
    </cofactor>
    <text evidence="5">Binds 1 [4Fe-4S] cluster per subunit.</text>
</comment>
<gene>
    <name evidence="5" type="primary">ispH</name>
    <name evidence="6" type="ORF">UT18_C0034G0002</name>
</gene>
<dbReference type="Gene3D" id="3.40.1010.20">
    <property type="entry name" value="4-hydroxy-3-methylbut-2-enyl diphosphate reductase, catalytic domain"/>
    <property type="match status" value="2"/>
</dbReference>
<dbReference type="EC" id="1.17.7.4" evidence="5"/>
<dbReference type="HAMAP" id="MF_00191">
    <property type="entry name" value="IspH"/>
    <property type="match status" value="1"/>
</dbReference>
<name>A0A0G0LP80_UNCC2</name>
<keyword evidence="3 5" id="KW-0408">Iron</keyword>
<accession>A0A0G0LP80</accession>
<feature type="binding site" evidence="5">
    <location>
        <position position="216"/>
    </location>
    <ligand>
        <name>(2E)-4-hydroxy-3-methylbut-2-enyl diphosphate</name>
        <dbReference type="ChEBI" id="CHEBI:128753"/>
    </ligand>
</feature>
<dbReference type="PANTHER" id="PTHR30426:SF0">
    <property type="entry name" value="4-HYDROXY-3-METHYLBUT-2-ENYL DIPHOSPHATE REDUCTASE"/>
    <property type="match status" value="1"/>
</dbReference>
<dbReference type="Pfam" id="PF02401">
    <property type="entry name" value="LYTB"/>
    <property type="match status" value="1"/>
</dbReference>
<evidence type="ECO:0000313" key="6">
    <source>
        <dbReference type="EMBL" id="KKQ92887.1"/>
    </source>
</evidence>
<feature type="binding site" evidence="5">
    <location>
        <position position="121"/>
    </location>
    <ligand>
        <name>dimethylallyl diphosphate</name>
        <dbReference type="ChEBI" id="CHEBI:57623"/>
    </ligand>
</feature>
<comment type="pathway">
    <text evidence="5">Isoprenoid biosynthesis; dimethylallyl diphosphate biosynthesis; dimethylallyl diphosphate from (2E)-4-hydroxy-3-methylbutenyl diphosphate: step 1/1.</text>
</comment>
<feature type="active site" description="Proton donor" evidence="5">
    <location>
        <position position="123"/>
    </location>
</feature>
<dbReference type="GO" id="GO:0051745">
    <property type="term" value="F:4-hydroxy-3-methylbut-2-enyl diphosphate reductase activity"/>
    <property type="evidence" value="ECO:0007669"/>
    <property type="project" value="UniProtKB-UniRule"/>
</dbReference>
<dbReference type="UniPathway" id="UPA00056">
    <property type="reaction ID" value="UER00097"/>
</dbReference>
<dbReference type="CDD" id="cd13944">
    <property type="entry name" value="lytB_ispH"/>
    <property type="match status" value="1"/>
</dbReference>
<feature type="binding site" evidence="5">
    <location>
        <position position="158"/>
    </location>
    <ligand>
        <name>(2E)-4-hydroxy-3-methylbut-2-enyl diphosphate</name>
        <dbReference type="ChEBI" id="CHEBI:128753"/>
    </ligand>
</feature>
<dbReference type="STRING" id="1618345.UT18_C0034G0002"/>
<comment type="catalytic activity">
    <reaction evidence="5">
        <text>dimethylallyl diphosphate + 2 oxidized [2Fe-2S]-[ferredoxin] + H2O = (2E)-4-hydroxy-3-methylbut-2-enyl diphosphate + 2 reduced [2Fe-2S]-[ferredoxin] + 2 H(+)</text>
        <dbReference type="Rhea" id="RHEA:24825"/>
        <dbReference type="Rhea" id="RHEA-COMP:10000"/>
        <dbReference type="Rhea" id="RHEA-COMP:10001"/>
        <dbReference type="ChEBI" id="CHEBI:15377"/>
        <dbReference type="ChEBI" id="CHEBI:15378"/>
        <dbReference type="ChEBI" id="CHEBI:33737"/>
        <dbReference type="ChEBI" id="CHEBI:33738"/>
        <dbReference type="ChEBI" id="CHEBI:57623"/>
        <dbReference type="ChEBI" id="CHEBI:128753"/>
        <dbReference type="EC" id="1.17.7.4"/>
    </reaction>
</comment>
<protein>
    <recommendedName>
        <fullName evidence="5">4-hydroxy-3-methylbut-2-enyl diphosphate reductase</fullName>
        <shortName evidence="5">HMBPP reductase</shortName>
        <ecNumber evidence="5">1.17.7.4</ecNumber>
    </recommendedName>
</protein>
<evidence type="ECO:0000256" key="5">
    <source>
        <dbReference type="HAMAP-Rule" id="MF_00191"/>
    </source>
</evidence>
<organism evidence="6 7">
    <name type="scientific">candidate division CPR2 bacterium GW2011_GWC2_39_10</name>
    <dbReference type="NCBI Taxonomy" id="1618345"/>
    <lineage>
        <taxon>Bacteria</taxon>
        <taxon>Bacteria division CPR2</taxon>
    </lineage>
</organism>
<keyword evidence="4 5" id="KW-0411">Iron-sulfur</keyword>
<dbReference type="PANTHER" id="PTHR30426">
    <property type="entry name" value="4-HYDROXY-3-METHYLBUT-2-ENYL DIPHOSPHATE REDUCTASE"/>
    <property type="match status" value="1"/>
</dbReference>
<comment type="pathway">
    <text evidence="5">Isoprenoid biosynthesis; isopentenyl diphosphate biosynthesis via DXP pathway; isopentenyl diphosphate from 1-deoxy-D-xylulose 5-phosphate: step 6/6.</text>
</comment>
<dbReference type="Proteomes" id="UP000034207">
    <property type="component" value="Unassembled WGS sequence"/>
</dbReference>
<evidence type="ECO:0000256" key="4">
    <source>
        <dbReference type="ARBA" id="ARBA00023014"/>
    </source>
</evidence>
<keyword evidence="5" id="KW-0414">Isoprene biosynthesis</keyword>
<proteinExistence type="inferred from homology"/>
<dbReference type="GO" id="GO:0046872">
    <property type="term" value="F:metal ion binding"/>
    <property type="evidence" value="ECO:0007669"/>
    <property type="project" value="UniProtKB-KW"/>
</dbReference>
<dbReference type="UniPathway" id="UPA00059">
    <property type="reaction ID" value="UER00105"/>
</dbReference>
<feature type="binding site" evidence="5">
    <location>
        <position position="71"/>
    </location>
    <ligand>
        <name>(2E)-4-hydroxy-3-methylbut-2-enyl diphosphate</name>
        <dbReference type="ChEBI" id="CHEBI:128753"/>
    </ligand>
</feature>
<feature type="binding site" evidence="5">
    <location>
        <position position="214"/>
    </location>
    <ligand>
        <name>dimethylallyl diphosphate</name>
        <dbReference type="ChEBI" id="CHEBI:57623"/>
    </ligand>
</feature>
<evidence type="ECO:0000256" key="3">
    <source>
        <dbReference type="ARBA" id="ARBA00023004"/>
    </source>
</evidence>
<feature type="binding site" evidence="5">
    <location>
        <position position="39"/>
    </location>
    <ligand>
        <name>dimethylallyl diphosphate</name>
        <dbReference type="ChEBI" id="CHEBI:57623"/>
    </ligand>
</feature>
<comment type="function">
    <text evidence="5">Catalyzes the conversion of 1-hydroxy-2-methyl-2-(E)-butenyl 4-diphosphate (HMBPP) into a mixture of isopentenyl diphosphate (IPP) and dimethylallyl diphosphate (DMAPP). Acts in the terminal step of the DOXP/MEP pathway for isoprenoid precursor biosynthesis.</text>
</comment>
<feature type="binding site" evidence="5">
    <location>
        <position position="39"/>
    </location>
    <ligand>
        <name>isopentenyl diphosphate</name>
        <dbReference type="ChEBI" id="CHEBI:128769"/>
    </ligand>
</feature>
<comment type="similarity">
    <text evidence="5">Belongs to the IspH family.</text>
</comment>
<dbReference type="AlphaFoldDB" id="A0A0G0LP80"/>
<keyword evidence="1 5" id="KW-0004">4Fe-4S</keyword>
<feature type="binding site" evidence="5">
    <location>
        <position position="12"/>
    </location>
    <ligand>
        <name>[4Fe-4S] cluster</name>
        <dbReference type="ChEBI" id="CHEBI:49883"/>
    </ligand>
</feature>
<evidence type="ECO:0000256" key="1">
    <source>
        <dbReference type="ARBA" id="ARBA00022485"/>
    </source>
</evidence>
<evidence type="ECO:0000313" key="7">
    <source>
        <dbReference type="Proteomes" id="UP000034207"/>
    </source>
</evidence>
<feature type="binding site" evidence="5">
    <location>
        <position position="214"/>
    </location>
    <ligand>
        <name>(2E)-4-hydroxy-3-methylbut-2-enyl diphosphate</name>
        <dbReference type="ChEBI" id="CHEBI:128753"/>
    </ligand>
</feature>
<sequence length="282" mass="31313">MKIILAKESGFCFGVKRAADMALTKANGAHVNTYGPLIHNPKFIDFLAQKNISIANSLEELTAEKIVIRAHGIPKGIKTEMLKRGLKIIDATCPFVRKVQKLAEEYEAEGYQVIILGEKSHPEIIGLQGYAPNSIVIKSLSDIPKFNRKEKIALIAQTTQNVKIYDEIAGHIRENYSNLIVADTICDATEKRQYAARELAKRVDLMIVIGGKNSSNTTRLKEICEKIVCTHHIESESELQKDWFVNINNVGVTAGASTPDFSIEATINEIKLFNNTFAGSKR</sequence>
<dbReference type="InterPro" id="IPR003451">
    <property type="entry name" value="LytB/IspH"/>
</dbReference>
<feature type="binding site" evidence="5">
    <location>
        <position position="93"/>
    </location>
    <ligand>
        <name>[4Fe-4S] cluster</name>
        <dbReference type="ChEBI" id="CHEBI:49883"/>
    </ligand>
</feature>
<feature type="binding site" evidence="5">
    <location>
        <position position="216"/>
    </location>
    <ligand>
        <name>isopentenyl diphosphate</name>
        <dbReference type="ChEBI" id="CHEBI:128769"/>
    </ligand>
</feature>
<dbReference type="NCBIfam" id="TIGR00216">
    <property type="entry name" value="ispH_lytB"/>
    <property type="match status" value="1"/>
</dbReference>
<reference evidence="6 7" key="1">
    <citation type="journal article" date="2015" name="Nature">
        <title>rRNA introns, odd ribosomes, and small enigmatic genomes across a large radiation of phyla.</title>
        <authorList>
            <person name="Brown C.T."/>
            <person name="Hug L.A."/>
            <person name="Thomas B.C."/>
            <person name="Sharon I."/>
            <person name="Castelle C.J."/>
            <person name="Singh A."/>
            <person name="Wilkins M.J."/>
            <person name="Williams K.H."/>
            <person name="Banfield J.F."/>
        </authorList>
    </citation>
    <scope>NUCLEOTIDE SEQUENCE [LARGE SCALE GENOMIC DNA]</scope>
</reference>
<keyword evidence="2 5" id="KW-0479">Metal-binding</keyword>
<feature type="binding site" evidence="5">
    <location>
        <position position="71"/>
    </location>
    <ligand>
        <name>isopentenyl diphosphate</name>
        <dbReference type="ChEBI" id="CHEBI:128769"/>
    </ligand>
</feature>
<feature type="binding site" evidence="5">
    <location>
        <position position="186"/>
    </location>
    <ligand>
        <name>[4Fe-4S] cluster</name>
        <dbReference type="ChEBI" id="CHEBI:49883"/>
    </ligand>
</feature>
<dbReference type="GO" id="GO:0050992">
    <property type="term" value="P:dimethylallyl diphosphate biosynthetic process"/>
    <property type="evidence" value="ECO:0007669"/>
    <property type="project" value="UniProtKB-UniRule"/>
</dbReference>
<feature type="binding site" evidence="5">
    <location>
        <position position="257"/>
    </location>
    <ligand>
        <name>dimethylallyl diphosphate</name>
        <dbReference type="ChEBI" id="CHEBI:57623"/>
    </ligand>
</feature>
<feature type="binding site" evidence="5">
    <location>
        <position position="121"/>
    </location>
    <ligand>
        <name>(2E)-4-hydroxy-3-methylbut-2-enyl diphosphate</name>
        <dbReference type="ChEBI" id="CHEBI:128753"/>
    </ligand>
</feature>
<dbReference type="PATRIC" id="fig|1618345.3.peg.1218"/>
<feature type="binding site" evidence="5">
    <location>
        <position position="215"/>
    </location>
    <ligand>
        <name>(2E)-4-hydroxy-3-methylbut-2-enyl diphosphate</name>
        <dbReference type="ChEBI" id="CHEBI:128753"/>
    </ligand>
</feature>
<feature type="binding site" evidence="5">
    <location>
        <position position="257"/>
    </location>
    <ligand>
        <name>(2E)-4-hydroxy-3-methylbut-2-enyl diphosphate</name>
        <dbReference type="ChEBI" id="CHEBI:128753"/>
    </ligand>
</feature>
<feature type="binding site" evidence="5">
    <location>
        <position position="215"/>
    </location>
    <ligand>
        <name>dimethylallyl diphosphate</name>
        <dbReference type="ChEBI" id="CHEBI:57623"/>
    </ligand>
</feature>
<feature type="binding site" evidence="5">
    <location>
        <position position="121"/>
    </location>
    <ligand>
        <name>isopentenyl diphosphate</name>
        <dbReference type="ChEBI" id="CHEBI:128769"/>
    </ligand>
</feature>
<feature type="binding site" evidence="5">
    <location>
        <position position="216"/>
    </location>
    <ligand>
        <name>dimethylallyl diphosphate</name>
        <dbReference type="ChEBI" id="CHEBI:57623"/>
    </ligand>
</feature>
<feature type="binding site" evidence="5">
    <location>
        <position position="215"/>
    </location>
    <ligand>
        <name>isopentenyl diphosphate</name>
        <dbReference type="ChEBI" id="CHEBI:128769"/>
    </ligand>
</feature>
<dbReference type="EMBL" id="LBVV01000034">
    <property type="protein sequence ID" value="KKQ92887.1"/>
    <property type="molecule type" value="Genomic_DNA"/>
</dbReference>
<dbReference type="GO" id="GO:0019288">
    <property type="term" value="P:isopentenyl diphosphate biosynthetic process, methylerythritol 4-phosphate pathway"/>
    <property type="evidence" value="ECO:0007669"/>
    <property type="project" value="UniProtKB-UniRule"/>
</dbReference>
<comment type="caution">
    <text evidence="6">The sequence shown here is derived from an EMBL/GenBank/DDBJ whole genome shotgun (WGS) entry which is preliminary data.</text>
</comment>
<dbReference type="GO" id="GO:0051539">
    <property type="term" value="F:4 iron, 4 sulfur cluster binding"/>
    <property type="evidence" value="ECO:0007669"/>
    <property type="project" value="UniProtKB-UniRule"/>
</dbReference>
<dbReference type="NCBIfam" id="NF002187">
    <property type="entry name" value="PRK01045.1-1"/>
    <property type="match status" value="1"/>
</dbReference>
<feature type="binding site" evidence="5">
    <location>
        <position position="257"/>
    </location>
    <ligand>
        <name>isopentenyl diphosphate</name>
        <dbReference type="ChEBI" id="CHEBI:128769"/>
    </ligand>
</feature>